<reference evidence="3" key="2">
    <citation type="submission" date="2012-11" db="EMBL/GenBank/DDBJ databases">
        <authorList>
            <person name="Kuo A."/>
            <person name="Curtis B.A."/>
            <person name="Tanifuji G."/>
            <person name="Burki F."/>
            <person name="Gruber A."/>
            <person name="Irimia M."/>
            <person name="Maruyama S."/>
            <person name="Arias M.C."/>
            <person name="Ball S.G."/>
            <person name="Gile G.H."/>
            <person name="Hirakawa Y."/>
            <person name="Hopkins J.F."/>
            <person name="Rensing S.A."/>
            <person name="Schmutz J."/>
            <person name="Symeonidi A."/>
            <person name="Elias M."/>
            <person name="Eveleigh R.J."/>
            <person name="Herman E.K."/>
            <person name="Klute M.J."/>
            <person name="Nakayama T."/>
            <person name="Obornik M."/>
            <person name="Reyes-Prieto A."/>
            <person name="Armbrust E.V."/>
            <person name="Aves S.J."/>
            <person name="Beiko R.G."/>
            <person name="Coutinho P."/>
            <person name="Dacks J.B."/>
            <person name="Durnford D.G."/>
            <person name="Fast N.M."/>
            <person name="Green B.R."/>
            <person name="Grisdale C."/>
            <person name="Hempe F."/>
            <person name="Henrissat B."/>
            <person name="Hoppner M.P."/>
            <person name="Ishida K.-I."/>
            <person name="Kim E."/>
            <person name="Koreny L."/>
            <person name="Kroth P.G."/>
            <person name="Liu Y."/>
            <person name="Malik S.-B."/>
            <person name="Maier U.G."/>
            <person name="McRose D."/>
            <person name="Mock T."/>
            <person name="Neilson J.A."/>
            <person name="Onodera N.T."/>
            <person name="Poole A.M."/>
            <person name="Pritham E.J."/>
            <person name="Richards T.A."/>
            <person name="Rocap G."/>
            <person name="Roy S.W."/>
            <person name="Sarai C."/>
            <person name="Schaack S."/>
            <person name="Shirato S."/>
            <person name="Slamovits C.H."/>
            <person name="Spencer D.F."/>
            <person name="Suzuki S."/>
            <person name="Worden A.Z."/>
            <person name="Zauner S."/>
            <person name="Barry K."/>
            <person name="Bell C."/>
            <person name="Bharti A.K."/>
            <person name="Crow J.A."/>
            <person name="Grimwood J."/>
            <person name="Kramer R."/>
            <person name="Lindquist E."/>
            <person name="Lucas S."/>
            <person name="Salamov A."/>
            <person name="McFadden G.I."/>
            <person name="Lane C.E."/>
            <person name="Keeling P.J."/>
            <person name="Gray M.W."/>
            <person name="Grigoriev I.V."/>
            <person name="Archibald J.M."/>
        </authorList>
    </citation>
    <scope>NUCLEOTIDE SEQUENCE</scope>
    <source>
        <strain evidence="3">CCMP2712</strain>
    </source>
</reference>
<proteinExistence type="predicted"/>
<accession>L1J7U6</accession>
<dbReference type="GeneID" id="17301039"/>
<dbReference type="RefSeq" id="XP_005831372.1">
    <property type="nucleotide sequence ID" value="XM_005831315.1"/>
</dbReference>
<dbReference type="KEGG" id="gtt:GUITHDRAFT_139919"/>
<dbReference type="EMBL" id="JH993005">
    <property type="protein sequence ID" value="EKX44392.1"/>
    <property type="molecule type" value="Genomic_DNA"/>
</dbReference>
<dbReference type="EnsemblProtists" id="EKX44392">
    <property type="protein sequence ID" value="EKX44392"/>
    <property type="gene ID" value="GUITHDRAFT_139919"/>
</dbReference>
<dbReference type="HOGENOM" id="CLU_1974760_0_0_1"/>
<evidence type="ECO:0000313" key="3">
    <source>
        <dbReference type="Proteomes" id="UP000011087"/>
    </source>
</evidence>
<reference evidence="2" key="3">
    <citation type="submission" date="2015-06" db="UniProtKB">
        <authorList>
            <consortium name="EnsemblProtists"/>
        </authorList>
    </citation>
    <scope>IDENTIFICATION</scope>
</reference>
<reference evidence="1 3" key="1">
    <citation type="journal article" date="2012" name="Nature">
        <title>Algal genomes reveal evolutionary mosaicism and the fate of nucleomorphs.</title>
        <authorList>
            <consortium name="DOE Joint Genome Institute"/>
            <person name="Curtis B.A."/>
            <person name="Tanifuji G."/>
            <person name="Burki F."/>
            <person name="Gruber A."/>
            <person name="Irimia M."/>
            <person name="Maruyama S."/>
            <person name="Arias M.C."/>
            <person name="Ball S.G."/>
            <person name="Gile G.H."/>
            <person name="Hirakawa Y."/>
            <person name="Hopkins J.F."/>
            <person name="Kuo A."/>
            <person name="Rensing S.A."/>
            <person name="Schmutz J."/>
            <person name="Symeonidi A."/>
            <person name="Elias M."/>
            <person name="Eveleigh R.J."/>
            <person name="Herman E.K."/>
            <person name="Klute M.J."/>
            <person name="Nakayama T."/>
            <person name="Obornik M."/>
            <person name="Reyes-Prieto A."/>
            <person name="Armbrust E.V."/>
            <person name="Aves S.J."/>
            <person name="Beiko R.G."/>
            <person name="Coutinho P."/>
            <person name="Dacks J.B."/>
            <person name="Durnford D.G."/>
            <person name="Fast N.M."/>
            <person name="Green B.R."/>
            <person name="Grisdale C.J."/>
            <person name="Hempel F."/>
            <person name="Henrissat B."/>
            <person name="Hoppner M.P."/>
            <person name="Ishida K."/>
            <person name="Kim E."/>
            <person name="Koreny L."/>
            <person name="Kroth P.G."/>
            <person name="Liu Y."/>
            <person name="Malik S.B."/>
            <person name="Maier U.G."/>
            <person name="McRose D."/>
            <person name="Mock T."/>
            <person name="Neilson J.A."/>
            <person name="Onodera N.T."/>
            <person name="Poole A.M."/>
            <person name="Pritham E.J."/>
            <person name="Richards T.A."/>
            <person name="Rocap G."/>
            <person name="Roy S.W."/>
            <person name="Sarai C."/>
            <person name="Schaack S."/>
            <person name="Shirato S."/>
            <person name="Slamovits C.H."/>
            <person name="Spencer D.F."/>
            <person name="Suzuki S."/>
            <person name="Worden A.Z."/>
            <person name="Zauner S."/>
            <person name="Barry K."/>
            <person name="Bell C."/>
            <person name="Bharti A.K."/>
            <person name="Crow J.A."/>
            <person name="Grimwood J."/>
            <person name="Kramer R."/>
            <person name="Lindquist E."/>
            <person name="Lucas S."/>
            <person name="Salamov A."/>
            <person name="McFadden G.I."/>
            <person name="Lane C.E."/>
            <person name="Keeling P.J."/>
            <person name="Gray M.W."/>
            <person name="Grigoriev I.V."/>
            <person name="Archibald J.M."/>
        </authorList>
    </citation>
    <scope>NUCLEOTIDE SEQUENCE</scope>
    <source>
        <strain evidence="1 3">CCMP2712</strain>
    </source>
</reference>
<sequence length="127" mass="14142">MSTPTRRSTRKRERTVELQPHIEAGLKDLFAGNEQTIRDKFEGADKDNAAQLVDRIKTVMGQEDVTVENALSRYVPTEVLSSYAVKKEKSGKGSAMVLAQRLLALWQKENAEASPSKKTKPQSVRIG</sequence>
<dbReference type="AlphaFoldDB" id="L1J7U6"/>
<dbReference type="PaxDb" id="55529-EKX44392"/>
<name>L1J7U6_GUITC</name>
<protein>
    <submittedName>
        <fullName evidence="1 2">Uncharacterized protein</fullName>
    </submittedName>
</protein>
<organism evidence="1">
    <name type="scientific">Guillardia theta (strain CCMP2712)</name>
    <name type="common">Cryptophyte</name>
    <dbReference type="NCBI Taxonomy" id="905079"/>
    <lineage>
        <taxon>Eukaryota</taxon>
        <taxon>Cryptophyceae</taxon>
        <taxon>Pyrenomonadales</taxon>
        <taxon>Geminigeraceae</taxon>
        <taxon>Guillardia</taxon>
    </lineage>
</organism>
<keyword evidence="3" id="KW-1185">Reference proteome</keyword>
<gene>
    <name evidence="1" type="ORF">GUITHDRAFT_139919</name>
</gene>
<evidence type="ECO:0000313" key="2">
    <source>
        <dbReference type="EnsemblProtists" id="EKX44392"/>
    </source>
</evidence>
<dbReference type="Proteomes" id="UP000011087">
    <property type="component" value="Unassembled WGS sequence"/>
</dbReference>
<evidence type="ECO:0000313" key="1">
    <source>
        <dbReference type="EMBL" id="EKX44392.1"/>
    </source>
</evidence>